<gene>
    <name evidence="3" type="ORF">BVC80_1101g58</name>
</gene>
<keyword evidence="2" id="KW-0732">Signal</keyword>
<proteinExistence type="predicted"/>
<dbReference type="InParanoid" id="A0A200QCQ7"/>
<feature type="signal peptide" evidence="2">
    <location>
        <begin position="1"/>
        <end position="28"/>
    </location>
</feature>
<evidence type="ECO:0000313" key="3">
    <source>
        <dbReference type="EMBL" id="OVA08249.1"/>
    </source>
</evidence>
<dbReference type="Proteomes" id="UP000195402">
    <property type="component" value="Unassembled WGS sequence"/>
</dbReference>
<reference evidence="3 4" key="1">
    <citation type="journal article" date="2017" name="Mol. Plant">
        <title>The Genome of Medicinal Plant Macleaya cordata Provides New Insights into Benzylisoquinoline Alkaloids Metabolism.</title>
        <authorList>
            <person name="Liu X."/>
            <person name="Liu Y."/>
            <person name="Huang P."/>
            <person name="Ma Y."/>
            <person name="Qing Z."/>
            <person name="Tang Q."/>
            <person name="Cao H."/>
            <person name="Cheng P."/>
            <person name="Zheng Y."/>
            <person name="Yuan Z."/>
            <person name="Zhou Y."/>
            <person name="Liu J."/>
            <person name="Tang Z."/>
            <person name="Zhuo Y."/>
            <person name="Zhang Y."/>
            <person name="Yu L."/>
            <person name="Huang J."/>
            <person name="Yang P."/>
            <person name="Peng Q."/>
            <person name="Zhang J."/>
            <person name="Jiang W."/>
            <person name="Zhang Z."/>
            <person name="Lin K."/>
            <person name="Ro D.K."/>
            <person name="Chen X."/>
            <person name="Xiong X."/>
            <person name="Shang Y."/>
            <person name="Huang S."/>
            <person name="Zeng J."/>
        </authorList>
    </citation>
    <scope>NUCLEOTIDE SEQUENCE [LARGE SCALE GENOMIC DNA]</scope>
    <source>
        <strain evidence="4">cv. BLH2017</strain>
        <tissue evidence="3">Root</tissue>
    </source>
</reference>
<accession>A0A200QCQ7</accession>
<dbReference type="PANTHER" id="PTHR34467:SF1">
    <property type="entry name" value="OS05G0542300 PROTEIN"/>
    <property type="match status" value="1"/>
</dbReference>
<name>A0A200QCQ7_MACCD</name>
<sequence>MPSYKMIKIVSMLLIFISIFFFHSSSSSGKIEVSGDRTSPIYSDLEMTKMMIRKLMVVDKTVSVMKDYDDGGHNTKHDKPKPPAGNGN</sequence>
<feature type="region of interest" description="Disordered" evidence="1">
    <location>
        <begin position="67"/>
        <end position="88"/>
    </location>
</feature>
<evidence type="ECO:0000256" key="1">
    <source>
        <dbReference type="SAM" id="MobiDB-lite"/>
    </source>
</evidence>
<dbReference type="EMBL" id="MVGT01002338">
    <property type="protein sequence ID" value="OVA08249.1"/>
    <property type="molecule type" value="Genomic_DNA"/>
</dbReference>
<dbReference type="AlphaFoldDB" id="A0A200QCQ7"/>
<evidence type="ECO:0008006" key="5">
    <source>
        <dbReference type="Google" id="ProtNLM"/>
    </source>
</evidence>
<dbReference type="PANTHER" id="PTHR34467">
    <property type="entry name" value="TRANSMEMBRANE PROTEIN"/>
    <property type="match status" value="1"/>
</dbReference>
<evidence type="ECO:0000313" key="4">
    <source>
        <dbReference type="Proteomes" id="UP000195402"/>
    </source>
</evidence>
<keyword evidence="4" id="KW-1185">Reference proteome</keyword>
<evidence type="ECO:0000256" key="2">
    <source>
        <dbReference type="SAM" id="SignalP"/>
    </source>
</evidence>
<feature type="chain" id="PRO_5012735806" description="Transmembrane protein" evidence="2">
    <location>
        <begin position="29"/>
        <end position="88"/>
    </location>
</feature>
<feature type="compositionally biased region" description="Basic and acidic residues" evidence="1">
    <location>
        <begin position="67"/>
        <end position="81"/>
    </location>
</feature>
<comment type="caution">
    <text evidence="3">The sequence shown here is derived from an EMBL/GenBank/DDBJ whole genome shotgun (WGS) entry which is preliminary data.</text>
</comment>
<protein>
    <recommendedName>
        <fullName evidence="5">Transmembrane protein</fullName>
    </recommendedName>
</protein>
<organism evidence="3 4">
    <name type="scientific">Macleaya cordata</name>
    <name type="common">Five-seeded plume-poppy</name>
    <name type="synonym">Bocconia cordata</name>
    <dbReference type="NCBI Taxonomy" id="56857"/>
    <lineage>
        <taxon>Eukaryota</taxon>
        <taxon>Viridiplantae</taxon>
        <taxon>Streptophyta</taxon>
        <taxon>Embryophyta</taxon>
        <taxon>Tracheophyta</taxon>
        <taxon>Spermatophyta</taxon>
        <taxon>Magnoliopsida</taxon>
        <taxon>Ranunculales</taxon>
        <taxon>Papaveraceae</taxon>
        <taxon>Papaveroideae</taxon>
        <taxon>Macleaya</taxon>
    </lineage>
</organism>